<keyword evidence="3" id="KW-1185">Reference proteome</keyword>
<gene>
    <name evidence="2" type="ORF">J5O05_20720</name>
</gene>
<dbReference type="RefSeq" id="WP_208844832.1">
    <property type="nucleotide sequence ID" value="NZ_CP072135.1"/>
</dbReference>
<dbReference type="Proteomes" id="UP000664904">
    <property type="component" value="Plasmid unnamed5"/>
</dbReference>
<organism evidence="2 3">
    <name type="scientific">Pseudoalteromonas xiamenensis</name>
    <dbReference type="NCBI Taxonomy" id="882626"/>
    <lineage>
        <taxon>Bacteria</taxon>
        <taxon>Pseudomonadati</taxon>
        <taxon>Pseudomonadota</taxon>
        <taxon>Gammaproteobacteria</taxon>
        <taxon>Alteromonadales</taxon>
        <taxon>Pseudoalteromonadaceae</taxon>
        <taxon>Pseudoalteromonas</taxon>
    </lineage>
</organism>
<sequence>MKYINTLFSALILSTISTSSLANQLTPEFVLNEIDVAQKHYMCDSPEAAKSALQTLARLLESDQSLALLDKIGPDNLAFTYARLGLVYENSGDNLKASDYKAKAVSLMQRHLSEVDWEGMKQLIQFFDSNLKKRDDSVKCS</sequence>
<geneLocation type="plasmid" evidence="2 3">
    <name>unnamed5</name>
</geneLocation>
<evidence type="ECO:0000256" key="1">
    <source>
        <dbReference type="SAM" id="SignalP"/>
    </source>
</evidence>
<feature type="signal peptide" evidence="1">
    <location>
        <begin position="1"/>
        <end position="22"/>
    </location>
</feature>
<dbReference type="AlphaFoldDB" id="A0A975DJY7"/>
<dbReference type="KEGG" id="pxi:J5O05_20720"/>
<name>A0A975DJY7_9GAMM</name>
<proteinExistence type="predicted"/>
<dbReference type="InterPro" id="IPR011990">
    <property type="entry name" value="TPR-like_helical_dom_sf"/>
</dbReference>
<reference evidence="2" key="1">
    <citation type="submission" date="2021-03" db="EMBL/GenBank/DDBJ databases">
        <title>Complete Genome of Pseudoalteromonas xiamenensis STKMTI.2, a new potential marine bacterium producing anti-Vibrio compounds.</title>
        <authorList>
            <person name="Handayani D.P."/>
            <person name="Isnansetyo A."/>
            <person name="Istiqomah I."/>
            <person name="Jumina J."/>
        </authorList>
    </citation>
    <scope>NUCLEOTIDE SEQUENCE</scope>
    <source>
        <strain evidence="2">STKMTI.2</strain>
        <plasmid evidence="2">unnamed5</plasmid>
    </source>
</reference>
<evidence type="ECO:0000313" key="3">
    <source>
        <dbReference type="Proteomes" id="UP000664904"/>
    </source>
</evidence>
<feature type="chain" id="PRO_5037087540" evidence="1">
    <location>
        <begin position="23"/>
        <end position="141"/>
    </location>
</feature>
<protein>
    <submittedName>
        <fullName evidence="2">Uncharacterized protein</fullName>
    </submittedName>
</protein>
<keyword evidence="1" id="KW-0732">Signal</keyword>
<keyword evidence="2" id="KW-0614">Plasmid</keyword>
<dbReference type="EMBL" id="CP072135">
    <property type="protein sequence ID" value="QTH73213.1"/>
    <property type="molecule type" value="Genomic_DNA"/>
</dbReference>
<evidence type="ECO:0000313" key="2">
    <source>
        <dbReference type="EMBL" id="QTH73213.1"/>
    </source>
</evidence>
<dbReference type="SUPFAM" id="SSF48452">
    <property type="entry name" value="TPR-like"/>
    <property type="match status" value="1"/>
</dbReference>
<accession>A0A975DJY7</accession>